<organism evidence="1 2">
    <name type="scientific">Anaerofustis stercorihominis DSM 17244</name>
    <dbReference type="NCBI Taxonomy" id="445971"/>
    <lineage>
        <taxon>Bacteria</taxon>
        <taxon>Bacillati</taxon>
        <taxon>Bacillota</taxon>
        <taxon>Clostridia</taxon>
        <taxon>Eubacteriales</taxon>
        <taxon>Eubacteriaceae</taxon>
        <taxon>Anaerofustis</taxon>
    </lineage>
</organism>
<evidence type="ECO:0000313" key="2">
    <source>
        <dbReference type="Proteomes" id="UP000005178"/>
    </source>
</evidence>
<keyword evidence="2" id="KW-1185">Reference proteome</keyword>
<reference evidence="1" key="2">
    <citation type="submission" date="2013-08" db="EMBL/GenBank/DDBJ databases">
        <title>Draft genome sequence of Anaerofustis stercorihominis (DSM 17244).</title>
        <authorList>
            <person name="Sudarsanam P."/>
            <person name="Ley R."/>
            <person name="Guruge J."/>
            <person name="Turnbaugh P.J."/>
            <person name="Mahowald M."/>
            <person name="Liep D."/>
            <person name="Gordon J."/>
        </authorList>
    </citation>
    <scope>NUCLEOTIDE SEQUENCE</scope>
    <source>
        <strain evidence="1">DSM 17244</strain>
    </source>
</reference>
<sequence>MIHAFLIFDTSIKNYVLLMFKFDLISIILEHKKYIEKSNISDILIIVPDFK</sequence>
<dbReference type="STRING" id="445971.ANASTE_00840"/>
<dbReference type="HOGENOM" id="CLU_3094955_0_0_9"/>
<protein>
    <submittedName>
        <fullName evidence="1">Uncharacterized protein</fullName>
    </submittedName>
</protein>
<accession>B1C7Y6</accession>
<dbReference type="Proteomes" id="UP000005178">
    <property type="component" value="Unassembled WGS sequence"/>
</dbReference>
<name>B1C7Y6_9FIRM</name>
<dbReference type="EMBL" id="ABIL02000005">
    <property type="protein sequence ID" value="EDS73123.1"/>
    <property type="molecule type" value="Genomic_DNA"/>
</dbReference>
<gene>
    <name evidence="1" type="ORF">ANASTE_00840</name>
</gene>
<dbReference type="AlphaFoldDB" id="B1C7Y6"/>
<evidence type="ECO:0000313" key="1">
    <source>
        <dbReference type="EMBL" id="EDS73123.1"/>
    </source>
</evidence>
<proteinExistence type="predicted"/>
<reference evidence="1" key="1">
    <citation type="submission" date="2008-01" db="EMBL/GenBank/DDBJ databases">
        <authorList>
            <person name="Fulton L."/>
            <person name="Clifton S."/>
            <person name="Fulton B."/>
            <person name="Xu J."/>
            <person name="Minx P."/>
            <person name="Pepin K.H."/>
            <person name="Johnson M."/>
            <person name="Thiruvilangam P."/>
            <person name="Bhonagiri V."/>
            <person name="Nash W.E."/>
            <person name="Mardis E.R."/>
            <person name="Wilson R.K."/>
        </authorList>
    </citation>
    <scope>NUCLEOTIDE SEQUENCE [LARGE SCALE GENOMIC DNA]</scope>
    <source>
        <strain evidence="1">DSM 17244</strain>
    </source>
</reference>
<comment type="caution">
    <text evidence="1">The sequence shown here is derived from an EMBL/GenBank/DDBJ whole genome shotgun (WGS) entry which is preliminary data.</text>
</comment>